<dbReference type="EMBL" id="PDCG01000074">
    <property type="protein sequence ID" value="RBP97131.1"/>
    <property type="molecule type" value="Genomic_DNA"/>
</dbReference>
<evidence type="ECO:0000313" key="1">
    <source>
        <dbReference type="EMBL" id="RBP97131.1"/>
    </source>
</evidence>
<dbReference type="Gene3D" id="3.80.10.10">
    <property type="entry name" value="Ribonuclease Inhibitor"/>
    <property type="match status" value="1"/>
</dbReference>
<gene>
    <name evidence="1" type="ORF">CRD60_08455</name>
</gene>
<dbReference type="SUPFAM" id="SSF52058">
    <property type="entry name" value="L domain-like"/>
    <property type="match status" value="1"/>
</dbReference>
<evidence type="ECO:0008006" key="3">
    <source>
        <dbReference type="Google" id="ProtNLM"/>
    </source>
</evidence>
<dbReference type="Proteomes" id="UP000252530">
    <property type="component" value="Unassembled WGS sequence"/>
</dbReference>
<dbReference type="RefSeq" id="WP_161522227.1">
    <property type="nucleotide sequence ID" value="NZ_PDCG01000074.1"/>
</dbReference>
<name>A0A366K917_9BIFI</name>
<feature type="non-terminal residue" evidence="1">
    <location>
        <position position="1"/>
    </location>
</feature>
<sequence>DGTYTWNDGGTHTYSWSNQGSYSNTSWTTAGGAGTFAYSGTIINKALCQPGIDTIAACFPDANFARGIASLYGKSISDTFTLAMQKSTTNLDLGNKAIADITGVELLTEIQTLYLDHNQISDLTPINPNNATWPRLKWLDATGQSIHVTPTP</sequence>
<accession>A0A366K917</accession>
<organism evidence="1 2">
    <name type="scientific">Bifidobacterium aemilianum</name>
    <dbReference type="NCBI Taxonomy" id="2493120"/>
    <lineage>
        <taxon>Bacteria</taxon>
        <taxon>Bacillati</taxon>
        <taxon>Actinomycetota</taxon>
        <taxon>Actinomycetes</taxon>
        <taxon>Bifidobacteriales</taxon>
        <taxon>Bifidobacteriaceae</taxon>
        <taxon>Bifidobacterium</taxon>
    </lineage>
</organism>
<dbReference type="AlphaFoldDB" id="A0A366K917"/>
<feature type="non-terminal residue" evidence="1">
    <location>
        <position position="152"/>
    </location>
</feature>
<dbReference type="PROSITE" id="PS51450">
    <property type="entry name" value="LRR"/>
    <property type="match status" value="1"/>
</dbReference>
<reference evidence="1 2" key="1">
    <citation type="submission" date="2017-10" db="EMBL/GenBank/DDBJ databases">
        <title>Bifidobacterium xylocopum sp. nov. and Bifidobacterium aemilianum sp. nov., from the carpenter bee (Xylocopa violacea) digestive tract.</title>
        <authorList>
            <person name="Alberoni D."/>
            <person name="Baffoni L."/>
            <person name="Di Gioia D."/>
            <person name="Gaggia F."/>
            <person name="Biavati B."/>
        </authorList>
    </citation>
    <scope>NUCLEOTIDE SEQUENCE [LARGE SCALE GENOMIC DNA]</scope>
    <source>
        <strain evidence="1 2">XV10</strain>
    </source>
</reference>
<keyword evidence="2" id="KW-1185">Reference proteome</keyword>
<protein>
    <recommendedName>
        <fullName evidence="3">Leucine-rich repeat domain-containing protein</fullName>
    </recommendedName>
</protein>
<dbReference type="InterPro" id="IPR032675">
    <property type="entry name" value="LRR_dom_sf"/>
</dbReference>
<proteinExistence type="predicted"/>
<evidence type="ECO:0000313" key="2">
    <source>
        <dbReference type="Proteomes" id="UP000252530"/>
    </source>
</evidence>
<dbReference type="OrthoDB" id="3221935at2"/>
<dbReference type="InterPro" id="IPR001611">
    <property type="entry name" value="Leu-rich_rpt"/>
</dbReference>
<comment type="caution">
    <text evidence="1">The sequence shown here is derived from an EMBL/GenBank/DDBJ whole genome shotgun (WGS) entry which is preliminary data.</text>
</comment>